<dbReference type="OrthoDB" id="7107839at2"/>
<accession>A0A227P7Z7</accession>
<dbReference type="EMBL" id="MUGS01000019">
    <property type="protein sequence ID" value="OXG05862.1"/>
    <property type="molecule type" value="Genomic_DNA"/>
</dbReference>
<name>A0A227P7Z7_9FLAO</name>
<feature type="domain" description="HEPN AbiU2-like" evidence="1">
    <location>
        <begin position="105"/>
        <end position="170"/>
    </location>
</feature>
<dbReference type="RefSeq" id="WP_089479762.1">
    <property type="nucleotide sequence ID" value="NZ_MUGS01000019.1"/>
</dbReference>
<evidence type="ECO:0000259" key="1">
    <source>
        <dbReference type="Pfam" id="PF18734"/>
    </source>
</evidence>
<dbReference type="InterPro" id="IPR040704">
    <property type="entry name" value="HEPN_AbiU2"/>
</dbReference>
<reference evidence="2 3" key="1">
    <citation type="submission" date="2016-11" db="EMBL/GenBank/DDBJ databases">
        <title>Whole genomes of Flavobacteriaceae.</title>
        <authorList>
            <person name="Stine C."/>
            <person name="Li C."/>
            <person name="Tadesse D."/>
        </authorList>
    </citation>
    <scope>NUCLEOTIDE SEQUENCE [LARGE SCALE GENOMIC DNA]</scope>
    <source>
        <strain evidence="2 3">DSM 24704</strain>
    </source>
</reference>
<proteinExistence type="predicted"/>
<comment type="caution">
    <text evidence="2">The sequence shown here is derived from an EMBL/GenBank/DDBJ whole genome shotgun (WGS) entry which is preliminary data.</text>
</comment>
<evidence type="ECO:0000313" key="2">
    <source>
        <dbReference type="EMBL" id="OXG05862.1"/>
    </source>
</evidence>
<dbReference type="Pfam" id="PF18734">
    <property type="entry name" value="HEPN_AbiU2"/>
    <property type="match status" value="1"/>
</dbReference>
<evidence type="ECO:0000313" key="3">
    <source>
        <dbReference type="Proteomes" id="UP000214684"/>
    </source>
</evidence>
<sequence>MKIEGNYDLKKKDLSILIDNKNKCKSLKIKPLENFYDVCIFNSITSLDLDVTIDGYLNSKHEWQKKFYIRSISLILNEHLDKIHALMSSHFYNFILSSQIFNSIKDEILSYRTTYKELNRKKQSLSKIRNELIAHRSKDAEQFIESLDNINVDDLFNLAIETQTLLNQFTQLTDKILEQIIINFDQFYKEMKSK</sequence>
<dbReference type="AlphaFoldDB" id="A0A227P7Z7"/>
<dbReference type="Proteomes" id="UP000214684">
    <property type="component" value="Unassembled WGS sequence"/>
</dbReference>
<protein>
    <recommendedName>
        <fullName evidence="1">HEPN AbiU2-like domain-containing protein</fullName>
    </recommendedName>
</protein>
<keyword evidence="3" id="KW-1185">Reference proteome</keyword>
<gene>
    <name evidence="2" type="ORF">B0A64_12005</name>
</gene>
<organism evidence="2 3">
    <name type="scientific">Flavobacterium araucananum</name>
    <dbReference type="NCBI Taxonomy" id="946678"/>
    <lineage>
        <taxon>Bacteria</taxon>
        <taxon>Pseudomonadati</taxon>
        <taxon>Bacteroidota</taxon>
        <taxon>Flavobacteriia</taxon>
        <taxon>Flavobacteriales</taxon>
        <taxon>Flavobacteriaceae</taxon>
        <taxon>Flavobacterium</taxon>
    </lineage>
</organism>